<dbReference type="EMBL" id="FOUE01000004">
    <property type="protein sequence ID" value="SFM54203.1"/>
    <property type="molecule type" value="Genomic_DNA"/>
</dbReference>
<dbReference type="Pfam" id="PF01263">
    <property type="entry name" value="Aldose_epim"/>
    <property type="match status" value="1"/>
</dbReference>
<dbReference type="InterPro" id="IPR011013">
    <property type="entry name" value="Gal_mutarotase_sf_dom"/>
</dbReference>
<dbReference type="RefSeq" id="WP_342713588.1">
    <property type="nucleotide sequence ID" value="NZ_FOUE01000004.1"/>
</dbReference>
<dbReference type="InterPro" id="IPR008183">
    <property type="entry name" value="Aldose_1/G6P_1-epimerase"/>
</dbReference>
<reference evidence="7" key="1">
    <citation type="submission" date="2016-10" db="EMBL/GenBank/DDBJ databases">
        <authorList>
            <person name="Varghese N."/>
            <person name="Submissions S."/>
        </authorList>
    </citation>
    <scope>NUCLEOTIDE SEQUENCE [LARGE SCALE GENOMIC DNA]</scope>
    <source>
        <strain evidence="7">CGMCC 1.7061</strain>
    </source>
</reference>
<evidence type="ECO:0000313" key="6">
    <source>
        <dbReference type="EMBL" id="SFM54203.1"/>
    </source>
</evidence>
<evidence type="ECO:0000313" key="7">
    <source>
        <dbReference type="Proteomes" id="UP000198519"/>
    </source>
</evidence>
<dbReference type="STRING" id="488535.SAMN04487963_2881"/>
<gene>
    <name evidence="6" type="ORF">SAMN04487963_2881</name>
</gene>
<dbReference type="SUPFAM" id="SSF74650">
    <property type="entry name" value="Galactose mutarotase-like"/>
    <property type="match status" value="1"/>
</dbReference>
<evidence type="ECO:0000256" key="4">
    <source>
        <dbReference type="PIRNR" id="PIRNR016020"/>
    </source>
</evidence>
<feature type="active site" evidence="5">
    <location>
        <position position="272"/>
    </location>
</feature>
<dbReference type="AlphaFoldDB" id="A0A1I4RQD3"/>
<dbReference type="GO" id="GO:0047938">
    <property type="term" value="F:glucose-6-phosphate 1-epimerase activity"/>
    <property type="evidence" value="ECO:0007669"/>
    <property type="project" value="UniProtKB-UniRule"/>
</dbReference>
<dbReference type="PANTHER" id="PTHR11122">
    <property type="entry name" value="APOSPORY-ASSOCIATED PROTEIN C-RELATED"/>
    <property type="match status" value="1"/>
</dbReference>
<sequence>MKTAPGSWSFTRWTTVDQLEALEVRHPEFYARLFLQGAHLSHFAPAGAGNWLWLSDTARFMTGRAIRGGIPVCWPWFGVPGKNPDPVRQTVLSDTPHGFARTAVWNLEDVRESAQDVEISLSLDASQDFAELWGGRASALITFRFAATALQVALTSTNLGRTPLAFSQALHTYLPTPDITRTQITGLDRCNYIDTLDEWSRKRQDTALCFDGEVDRIYDTGGADIGLNTPATAYRLCSSGSRSAVVWNPGPEKSRHLSDFPDTAWQTMLCVETANAFDNIYVLNSGQSHTLSVMISRLEEHKDPS</sequence>
<evidence type="ECO:0000256" key="2">
    <source>
        <dbReference type="ARBA" id="ARBA00005866"/>
    </source>
</evidence>
<evidence type="ECO:0000256" key="1">
    <source>
        <dbReference type="ARBA" id="ARBA00001096"/>
    </source>
</evidence>
<feature type="active site" evidence="5">
    <location>
        <position position="171"/>
    </location>
</feature>
<comment type="catalytic activity">
    <reaction evidence="1">
        <text>alpha-D-glucose 6-phosphate = beta-D-glucose 6-phosphate</text>
        <dbReference type="Rhea" id="RHEA:16249"/>
        <dbReference type="ChEBI" id="CHEBI:58225"/>
        <dbReference type="ChEBI" id="CHEBI:58247"/>
        <dbReference type="EC" id="5.1.3.15"/>
    </reaction>
</comment>
<accession>A0A1I4RQD3</accession>
<protein>
    <recommendedName>
        <fullName evidence="4">Putative glucose-6-phosphate 1-epimerase</fullName>
        <ecNumber evidence="4">5.1.3.15</ecNumber>
    </recommendedName>
</protein>
<comment type="similarity">
    <text evidence="2 4">Belongs to the glucose-6-phosphate 1-epimerase family.</text>
</comment>
<dbReference type="PIRSF" id="PIRSF016020">
    <property type="entry name" value="PHexose_mutarotase"/>
    <property type="match status" value="1"/>
</dbReference>
<dbReference type="EC" id="5.1.3.15" evidence="4"/>
<dbReference type="Proteomes" id="UP000198519">
    <property type="component" value="Unassembled WGS sequence"/>
</dbReference>
<dbReference type="PANTHER" id="PTHR11122:SF13">
    <property type="entry name" value="GLUCOSE-6-PHOSPHATE 1-EPIMERASE"/>
    <property type="match status" value="1"/>
</dbReference>
<keyword evidence="7" id="KW-1185">Reference proteome</keyword>
<organism evidence="6 7">
    <name type="scientific">Marinobacter zhejiangensis</name>
    <dbReference type="NCBI Taxonomy" id="488535"/>
    <lineage>
        <taxon>Bacteria</taxon>
        <taxon>Pseudomonadati</taxon>
        <taxon>Pseudomonadota</taxon>
        <taxon>Gammaproteobacteria</taxon>
        <taxon>Pseudomonadales</taxon>
        <taxon>Marinobacteraceae</taxon>
        <taxon>Marinobacter</taxon>
    </lineage>
</organism>
<dbReference type="InterPro" id="IPR014718">
    <property type="entry name" value="GH-type_carb-bd"/>
</dbReference>
<dbReference type="GO" id="GO:0030246">
    <property type="term" value="F:carbohydrate binding"/>
    <property type="evidence" value="ECO:0007669"/>
    <property type="project" value="UniProtKB-UniRule"/>
</dbReference>
<proteinExistence type="inferred from homology"/>
<dbReference type="Gene3D" id="2.70.98.10">
    <property type="match status" value="1"/>
</dbReference>
<dbReference type="InterPro" id="IPR025532">
    <property type="entry name" value="G6P_1-epimerase"/>
</dbReference>
<dbReference type="GO" id="GO:0005975">
    <property type="term" value="P:carbohydrate metabolic process"/>
    <property type="evidence" value="ECO:0007669"/>
    <property type="project" value="InterPro"/>
</dbReference>
<keyword evidence="3 4" id="KW-0413">Isomerase</keyword>
<name>A0A1I4RQD3_9GAMM</name>
<dbReference type="CDD" id="cd09020">
    <property type="entry name" value="D-hex-6-P-epi_like"/>
    <property type="match status" value="1"/>
</dbReference>
<evidence type="ECO:0000256" key="5">
    <source>
        <dbReference type="PIRSR" id="PIRSR016020-1"/>
    </source>
</evidence>
<evidence type="ECO:0000256" key="3">
    <source>
        <dbReference type="ARBA" id="ARBA00023235"/>
    </source>
</evidence>